<gene>
    <name evidence="2" type="ORF">TBRA_LOCUS9420</name>
</gene>
<dbReference type="OrthoDB" id="7701518at2759"/>
<name>A0A6H5ILD1_9HYME</name>
<protein>
    <submittedName>
        <fullName evidence="2">Uncharacterized protein</fullName>
    </submittedName>
</protein>
<organism evidence="2 3">
    <name type="scientific">Trichogramma brassicae</name>
    <dbReference type="NCBI Taxonomy" id="86971"/>
    <lineage>
        <taxon>Eukaryota</taxon>
        <taxon>Metazoa</taxon>
        <taxon>Ecdysozoa</taxon>
        <taxon>Arthropoda</taxon>
        <taxon>Hexapoda</taxon>
        <taxon>Insecta</taxon>
        <taxon>Pterygota</taxon>
        <taxon>Neoptera</taxon>
        <taxon>Endopterygota</taxon>
        <taxon>Hymenoptera</taxon>
        <taxon>Apocrita</taxon>
        <taxon>Proctotrupomorpha</taxon>
        <taxon>Chalcidoidea</taxon>
        <taxon>Trichogrammatidae</taxon>
        <taxon>Trichogramma</taxon>
    </lineage>
</organism>
<accession>A0A6H5ILD1</accession>
<evidence type="ECO:0000256" key="1">
    <source>
        <dbReference type="SAM" id="MobiDB-lite"/>
    </source>
</evidence>
<feature type="region of interest" description="Disordered" evidence="1">
    <location>
        <begin position="1"/>
        <end position="36"/>
    </location>
</feature>
<evidence type="ECO:0000313" key="2">
    <source>
        <dbReference type="EMBL" id="CAB0037598.1"/>
    </source>
</evidence>
<dbReference type="Proteomes" id="UP000479190">
    <property type="component" value="Unassembled WGS sequence"/>
</dbReference>
<dbReference type="EMBL" id="CADCXV010000861">
    <property type="protein sequence ID" value="CAB0037598.1"/>
    <property type="molecule type" value="Genomic_DNA"/>
</dbReference>
<dbReference type="AlphaFoldDB" id="A0A6H5ILD1"/>
<proteinExistence type="predicted"/>
<keyword evidence="3" id="KW-1185">Reference proteome</keyword>
<sequence length="324" mass="36468">MSPQKDYNHTSRSSKRINFSFNETNRGKSKKKISTSSTFVDSREEAVPSKEQALILHCVDGLSFTDYVTAIGEMVAPANVLFSSRISNNRVCVYLSKPELVDEIVDNQECISIGKSMVPIEALVKRKQKILISNVAPTIPNYVLEALLDKLGTKICAPISILRAPIVNKEYSHVLSSTRKTYIDRRDAQKLPRSVKLEYENTIYYIYPSTVGLDESSGEQTDHPYNLEFTINNNNNHFASYHDQRNESKIISGSIGMKNKDTSSLRGGAKKFLSAGFCSCLFLLVWSDFQKLAHLQKTAAKTLARSFLHKKQKREKNNTSTQPT</sequence>
<evidence type="ECO:0000313" key="3">
    <source>
        <dbReference type="Proteomes" id="UP000479190"/>
    </source>
</evidence>
<reference evidence="2 3" key="1">
    <citation type="submission" date="2020-02" db="EMBL/GenBank/DDBJ databases">
        <authorList>
            <person name="Ferguson B K."/>
        </authorList>
    </citation>
    <scope>NUCLEOTIDE SEQUENCE [LARGE SCALE GENOMIC DNA]</scope>
</reference>